<comment type="caution">
    <text evidence="2">The sequence shown here is derived from an EMBL/GenBank/DDBJ whole genome shotgun (WGS) entry which is preliminary data.</text>
</comment>
<feature type="compositionally biased region" description="Polar residues" evidence="1">
    <location>
        <begin position="19"/>
        <end position="34"/>
    </location>
</feature>
<dbReference type="AlphaFoldDB" id="A0A4C2A856"/>
<evidence type="ECO:0000313" key="2">
    <source>
        <dbReference type="EMBL" id="GBP96002.1"/>
    </source>
</evidence>
<gene>
    <name evidence="2" type="ORF">EVAR_69775_1</name>
</gene>
<dbReference type="Proteomes" id="UP000299102">
    <property type="component" value="Unassembled WGS sequence"/>
</dbReference>
<protein>
    <submittedName>
        <fullName evidence="2">Uncharacterized protein</fullName>
    </submittedName>
</protein>
<dbReference type="EMBL" id="BGZK01002719">
    <property type="protein sequence ID" value="GBP96002.1"/>
    <property type="molecule type" value="Genomic_DNA"/>
</dbReference>
<feature type="compositionally biased region" description="Basic and acidic residues" evidence="1">
    <location>
        <begin position="43"/>
        <end position="52"/>
    </location>
</feature>
<name>A0A4C2A856_EUMVA</name>
<reference evidence="2 3" key="1">
    <citation type="journal article" date="2019" name="Commun. Biol.">
        <title>The bagworm genome reveals a unique fibroin gene that provides high tensile strength.</title>
        <authorList>
            <person name="Kono N."/>
            <person name="Nakamura H."/>
            <person name="Ohtoshi R."/>
            <person name="Tomita M."/>
            <person name="Numata K."/>
            <person name="Arakawa K."/>
        </authorList>
    </citation>
    <scope>NUCLEOTIDE SEQUENCE [LARGE SCALE GENOMIC DNA]</scope>
</reference>
<proteinExistence type="predicted"/>
<evidence type="ECO:0000313" key="3">
    <source>
        <dbReference type="Proteomes" id="UP000299102"/>
    </source>
</evidence>
<accession>A0A4C2A856</accession>
<organism evidence="2 3">
    <name type="scientific">Eumeta variegata</name>
    <name type="common">Bagworm moth</name>
    <name type="synonym">Eumeta japonica</name>
    <dbReference type="NCBI Taxonomy" id="151549"/>
    <lineage>
        <taxon>Eukaryota</taxon>
        <taxon>Metazoa</taxon>
        <taxon>Ecdysozoa</taxon>
        <taxon>Arthropoda</taxon>
        <taxon>Hexapoda</taxon>
        <taxon>Insecta</taxon>
        <taxon>Pterygota</taxon>
        <taxon>Neoptera</taxon>
        <taxon>Endopterygota</taxon>
        <taxon>Lepidoptera</taxon>
        <taxon>Glossata</taxon>
        <taxon>Ditrysia</taxon>
        <taxon>Tineoidea</taxon>
        <taxon>Psychidae</taxon>
        <taxon>Oiketicinae</taxon>
        <taxon>Eumeta</taxon>
    </lineage>
</organism>
<keyword evidence="3" id="KW-1185">Reference proteome</keyword>
<evidence type="ECO:0000256" key="1">
    <source>
        <dbReference type="SAM" id="MobiDB-lite"/>
    </source>
</evidence>
<sequence length="81" mass="8734">MGSCWGRGGDSRRAASAPSDMSASHPDSSATTGPAVNRAHGAYAHDGKDVDLRTSGSTSYRNLVVRYVHFRRIVEGKEIER</sequence>
<feature type="region of interest" description="Disordered" evidence="1">
    <location>
        <begin position="1"/>
        <end position="55"/>
    </location>
</feature>